<feature type="compositionally biased region" description="Polar residues" evidence="9">
    <location>
        <begin position="250"/>
        <end position="261"/>
    </location>
</feature>
<dbReference type="PRINTS" id="PR00237">
    <property type="entry name" value="GPCRRHODOPSN"/>
</dbReference>
<keyword evidence="13" id="KW-1185">Reference proteome</keyword>
<dbReference type="GO" id="GO:0043005">
    <property type="term" value="C:neuron projection"/>
    <property type="evidence" value="ECO:0007669"/>
    <property type="project" value="TreeGrafter"/>
</dbReference>
<feature type="non-terminal residue" evidence="12">
    <location>
        <position position="1"/>
    </location>
</feature>
<feature type="region of interest" description="Disordered" evidence="9">
    <location>
        <begin position="316"/>
        <end position="336"/>
    </location>
</feature>
<evidence type="ECO:0000256" key="10">
    <source>
        <dbReference type="SAM" id="Phobius"/>
    </source>
</evidence>
<keyword evidence="6 10" id="KW-0472">Membrane</keyword>
<evidence type="ECO:0000256" key="6">
    <source>
        <dbReference type="ARBA" id="ARBA00023136"/>
    </source>
</evidence>
<feature type="compositionally biased region" description="Polar residues" evidence="9">
    <location>
        <begin position="599"/>
        <end position="619"/>
    </location>
</feature>
<keyword evidence="3 10" id="KW-0812">Transmembrane</keyword>
<dbReference type="PROSITE" id="PS50262">
    <property type="entry name" value="G_PROTEIN_RECEP_F1_2"/>
    <property type="match status" value="1"/>
</dbReference>
<dbReference type="InterPro" id="IPR017452">
    <property type="entry name" value="GPCR_Rhodpsn_7TM"/>
</dbReference>
<dbReference type="InterPro" id="IPR000276">
    <property type="entry name" value="GPCR_Rhodpsn"/>
</dbReference>
<organism evidence="12 13">
    <name type="scientific">Halocaridina rubra</name>
    <name type="common">Hawaiian red shrimp</name>
    <dbReference type="NCBI Taxonomy" id="373956"/>
    <lineage>
        <taxon>Eukaryota</taxon>
        <taxon>Metazoa</taxon>
        <taxon>Ecdysozoa</taxon>
        <taxon>Arthropoda</taxon>
        <taxon>Crustacea</taxon>
        <taxon>Multicrustacea</taxon>
        <taxon>Malacostraca</taxon>
        <taxon>Eumalacostraca</taxon>
        <taxon>Eucarida</taxon>
        <taxon>Decapoda</taxon>
        <taxon>Pleocyemata</taxon>
        <taxon>Caridea</taxon>
        <taxon>Atyoidea</taxon>
        <taxon>Atyidae</taxon>
        <taxon>Halocaridina</taxon>
    </lineage>
</organism>
<evidence type="ECO:0000256" key="2">
    <source>
        <dbReference type="ARBA" id="ARBA00010663"/>
    </source>
</evidence>
<dbReference type="EMBL" id="JAXCGZ010002851">
    <property type="protein sequence ID" value="KAK7083532.1"/>
    <property type="molecule type" value="Genomic_DNA"/>
</dbReference>
<dbReference type="Proteomes" id="UP001381693">
    <property type="component" value="Unassembled WGS sequence"/>
</dbReference>
<evidence type="ECO:0000256" key="3">
    <source>
        <dbReference type="ARBA" id="ARBA00022692"/>
    </source>
</evidence>
<keyword evidence="5" id="KW-0297">G-protein coupled receptor</keyword>
<proteinExistence type="inferred from homology"/>
<feature type="region of interest" description="Disordered" evidence="9">
    <location>
        <begin position="222"/>
        <end position="277"/>
    </location>
</feature>
<keyword evidence="4 10" id="KW-1133">Transmembrane helix</keyword>
<gene>
    <name evidence="12" type="primary">GPR83</name>
    <name evidence="12" type="ORF">SK128_015778</name>
</gene>
<feature type="transmembrane region" description="Helical" evidence="10">
    <location>
        <begin position="27"/>
        <end position="51"/>
    </location>
</feature>
<dbReference type="GO" id="GO:0008188">
    <property type="term" value="F:neuropeptide receptor activity"/>
    <property type="evidence" value="ECO:0007669"/>
    <property type="project" value="TreeGrafter"/>
</dbReference>
<dbReference type="AlphaFoldDB" id="A0AAN8XFT9"/>
<dbReference type="PANTHER" id="PTHR24235">
    <property type="entry name" value="NEUROPEPTIDE Y RECEPTOR"/>
    <property type="match status" value="1"/>
</dbReference>
<keyword evidence="8" id="KW-0807">Transducer</keyword>
<comment type="caution">
    <text evidence="12">The sequence shown here is derived from an EMBL/GenBank/DDBJ whole genome shotgun (WGS) entry which is preliminary data.</text>
</comment>
<dbReference type="SUPFAM" id="SSF81321">
    <property type="entry name" value="Family A G protein-coupled receptor-like"/>
    <property type="match status" value="1"/>
</dbReference>
<dbReference type="Pfam" id="PF00001">
    <property type="entry name" value="7tm_1"/>
    <property type="match status" value="1"/>
</dbReference>
<protein>
    <submittedName>
        <fullName evidence="12">G-protein coupled receptor</fullName>
    </submittedName>
</protein>
<feature type="transmembrane region" description="Helical" evidence="10">
    <location>
        <begin position="79"/>
        <end position="97"/>
    </location>
</feature>
<evidence type="ECO:0000313" key="13">
    <source>
        <dbReference type="Proteomes" id="UP001381693"/>
    </source>
</evidence>
<evidence type="ECO:0000256" key="8">
    <source>
        <dbReference type="ARBA" id="ARBA00023224"/>
    </source>
</evidence>
<comment type="similarity">
    <text evidence="2">Belongs to the G-protein coupled receptor 1 family.</text>
</comment>
<keyword evidence="7 12" id="KW-0675">Receptor</keyword>
<sequence>VVEVFTYRKLTRCQAHYPPPALQFRQWLTLATFLTQYAIPLTITAVAYVGVTRRVWWRAIVGAATQEQLSLQLRAKKKTVKMLLIVVVLFALCWLPLNTYHLVVDFGASVGPSRHSSSVFFICHWFAMSNVCYNPFIYCWLNDHFRAGAKAWLWCVARKICRIALVEDVEEPPGTRVSRPRDSITLSSSALLGGSSIRRKIGSGSLRSSAASDFHVPLDDLMITPPSSTRSSQRRYHSGSVKRGSRKRQNVNIENSTTENHTCYEHDNVQSSTLPRPCGLQKISTLVKSYHRTSDNNAKEIPIPREVDLSSVHDIKEFDSPYPSPSRSTFKSPDDTDLSSVVNTLVDGELIQVHNGVGKIDFKNNTDKNSASTENYLPPVHLTHIETNEEPMGTNLKLQNSRLHPIPEECPKPLVVQPLQRCIDCQKTILPNCFLQKASQTVELVSMPSSASSLRIAEDSGINPHDKDEIHVSPRMSITPEVHRKEVRKFSKGPRDIVRVIHTNFAASLAKRLIAKYSKDSSTFSAKTLHNVPDQPLSPNLNWTEIEISPNSVPLTYVPTDSKVYNTEINSDLIKETNNPEELSKQIYDSCAEVIPSNSIMDSGSVSKTPRASESSMTETENHNKDMTLKLSDSSVQLCVSPSVIGVRNSSLRTLSDPSMNTRGAKYPYSSKLNSSLTWRNYICDKNGGAEKKHIQTSSPSYKNKTSLDVVFSSRLDSVIDRPKNRKHNYYSSDSEMCKNGTESQVLSSDLNKREYKTKGLLCPSLRTVSTPNLSVFNSSLMSIPCSHQSRTSTSSWRQA</sequence>
<evidence type="ECO:0000256" key="9">
    <source>
        <dbReference type="SAM" id="MobiDB-lite"/>
    </source>
</evidence>
<accession>A0AAN8XFT9</accession>
<evidence type="ECO:0000259" key="11">
    <source>
        <dbReference type="PROSITE" id="PS50262"/>
    </source>
</evidence>
<dbReference type="GO" id="GO:0042923">
    <property type="term" value="F:neuropeptide binding"/>
    <property type="evidence" value="ECO:0007669"/>
    <property type="project" value="TreeGrafter"/>
</dbReference>
<feature type="domain" description="G-protein coupled receptors family 1 profile" evidence="11">
    <location>
        <begin position="1"/>
        <end position="138"/>
    </location>
</feature>
<comment type="subcellular location">
    <subcellularLocation>
        <location evidence="1">Membrane</location>
        <topology evidence="1">Multi-pass membrane protein</topology>
    </subcellularLocation>
</comment>
<dbReference type="PANTHER" id="PTHR24235:SF29">
    <property type="entry name" value="GH23382P"/>
    <property type="match status" value="1"/>
</dbReference>
<evidence type="ECO:0000256" key="1">
    <source>
        <dbReference type="ARBA" id="ARBA00004141"/>
    </source>
</evidence>
<evidence type="ECO:0000256" key="7">
    <source>
        <dbReference type="ARBA" id="ARBA00023170"/>
    </source>
</evidence>
<evidence type="ECO:0000256" key="4">
    <source>
        <dbReference type="ARBA" id="ARBA00022989"/>
    </source>
</evidence>
<evidence type="ECO:0000313" key="12">
    <source>
        <dbReference type="EMBL" id="KAK7083532.1"/>
    </source>
</evidence>
<dbReference type="GO" id="GO:0005886">
    <property type="term" value="C:plasma membrane"/>
    <property type="evidence" value="ECO:0007669"/>
    <property type="project" value="TreeGrafter"/>
</dbReference>
<name>A0AAN8XFT9_HALRR</name>
<reference evidence="12 13" key="1">
    <citation type="submission" date="2023-11" db="EMBL/GenBank/DDBJ databases">
        <title>Halocaridina rubra genome assembly.</title>
        <authorList>
            <person name="Smith C."/>
        </authorList>
    </citation>
    <scope>NUCLEOTIDE SEQUENCE [LARGE SCALE GENOMIC DNA]</scope>
    <source>
        <strain evidence="12">EP-1</strain>
        <tissue evidence="12">Whole</tissue>
    </source>
</reference>
<feature type="region of interest" description="Disordered" evidence="9">
    <location>
        <begin position="599"/>
        <end position="621"/>
    </location>
</feature>
<evidence type="ECO:0000256" key="5">
    <source>
        <dbReference type="ARBA" id="ARBA00023040"/>
    </source>
</evidence>
<dbReference type="Gene3D" id="1.20.1070.10">
    <property type="entry name" value="Rhodopsin 7-helix transmembrane proteins"/>
    <property type="match status" value="1"/>
</dbReference>